<dbReference type="Proteomes" id="UP000248852">
    <property type="component" value="Segment"/>
</dbReference>
<dbReference type="KEGG" id="vg:36843592"/>
<dbReference type="RefSeq" id="YP_009482720.1">
    <property type="nucleotide sequence ID" value="NC_037667.1"/>
</dbReference>
<reference evidence="1" key="1">
    <citation type="journal article" date="2018" name="Nat. Commun.">
        <title>Diversity and evolution of the emerging Pandoraviridae family.</title>
        <authorList>
            <person name="Legendre M."/>
            <person name="Fabre E."/>
            <person name="Poirot O."/>
            <person name="Jeudy S."/>
            <person name="Lartigue A."/>
            <person name="Alempic J.M."/>
            <person name="Beucher L."/>
            <person name="Philippe N."/>
            <person name="Bertaux L."/>
            <person name="Christo-Foroux E."/>
            <person name="Labadie K."/>
            <person name="Coute Y."/>
            <person name="Abergel C."/>
            <person name="Claverie J.M."/>
        </authorList>
    </citation>
    <scope>NUCLEOTIDE SEQUENCE [LARGE SCALE GENOMIC DNA]</scope>
    <source>
        <strain evidence="1">Quercus</strain>
    </source>
</reference>
<dbReference type="GeneID" id="36843592"/>
<proteinExistence type="predicted"/>
<organism evidence="1">
    <name type="scientific">Pandoravirus quercus</name>
    <dbReference type="NCBI Taxonomy" id="2107709"/>
    <lineage>
        <taxon>Viruses</taxon>
        <taxon>Pandoravirus</taxon>
    </lineage>
</organism>
<evidence type="ECO:0000313" key="1">
    <source>
        <dbReference type="EMBL" id="AVK74451.1"/>
    </source>
</evidence>
<gene>
    <name evidence="1" type="ORF">pqer_cds_29</name>
</gene>
<sequence length="218" mass="22681">MEHKPHDIADDASGAVPAALHLLGPDLATRVAALPADDPQRTKAEVVASFLEWLGTKKYAPTGPEAAQWVRDSGLVAWSDNLEDAAEIMVEVADISVAAPANASPYGDSCAIPASAFTMAAFLLVASHVVGAWPFTILMSPQDTINFKSATRASTLIVDGAAEGATLFEHGAAPTFEHVPAANVVDVYVRKFLEAPMAAWEMALCGLLSAAAADIAAD</sequence>
<accession>A0A2U7U7P9</accession>
<protein>
    <submittedName>
        <fullName evidence="1">Uncharacterized protein</fullName>
    </submittedName>
</protein>
<dbReference type="EMBL" id="MG011689">
    <property type="protein sequence ID" value="AVK74451.1"/>
    <property type="molecule type" value="Genomic_DNA"/>
</dbReference>
<name>A0A2U7U7P9_9VIRU</name>